<dbReference type="InterPro" id="IPR015915">
    <property type="entry name" value="Kelch-typ_b-propeller"/>
</dbReference>
<dbReference type="Proteomes" id="UP000626109">
    <property type="component" value="Unassembled WGS sequence"/>
</dbReference>
<feature type="region of interest" description="Disordered" evidence="1">
    <location>
        <begin position="41"/>
        <end position="65"/>
    </location>
</feature>
<accession>A0A813L0R8</accession>
<organism evidence="2 3">
    <name type="scientific">Polarella glacialis</name>
    <name type="common">Dinoflagellate</name>
    <dbReference type="NCBI Taxonomy" id="89957"/>
    <lineage>
        <taxon>Eukaryota</taxon>
        <taxon>Sar</taxon>
        <taxon>Alveolata</taxon>
        <taxon>Dinophyceae</taxon>
        <taxon>Suessiales</taxon>
        <taxon>Suessiaceae</taxon>
        <taxon>Polarella</taxon>
    </lineage>
</organism>
<comment type="caution">
    <text evidence="2">The sequence shown here is derived from an EMBL/GenBank/DDBJ whole genome shotgun (WGS) entry which is preliminary data.</text>
</comment>
<protein>
    <submittedName>
        <fullName evidence="2">Uncharacterized protein</fullName>
    </submittedName>
</protein>
<gene>
    <name evidence="2" type="ORF">PGLA2088_LOCUS39530</name>
</gene>
<evidence type="ECO:0000256" key="1">
    <source>
        <dbReference type="SAM" id="MobiDB-lite"/>
    </source>
</evidence>
<feature type="non-terminal residue" evidence="2">
    <location>
        <position position="101"/>
    </location>
</feature>
<sequence>TNVLAKGPSLMMRKKIIKDKSSLMASEEEQFHDDLLAMVSSGVQGEDGETDTGGPAKGPAPRSNHTMSLYENTAVLFGGHGGMGYQRRAFNDVWTLNLDSN</sequence>
<dbReference type="Gene3D" id="2.120.10.80">
    <property type="entry name" value="Kelch-type beta propeller"/>
    <property type="match status" value="1"/>
</dbReference>
<dbReference type="EMBL" id="CAJNNW010033158">
    <property type="protein sequence ID" value="CAE8717426.1"/>
    <property type="molecule type" value="Genomic_DNA"/>
</dbReference>
<proteinExistence type="predicted"/>
<dbReference type="SUPFAM" id="SSF117281">
    <property type="entry name" value="Kelch motif"/>
    <property type="match status" value="1"/>
</dbReference>
<dbReference type="AlphaFoldDB" id="A0A813L0R8"/>
<feature type="non-terminal residue" evidence="2">
    <location>
        <position position="1"/>
    </location>
</feature>
<reference evidence="2" key="1">
    <citation type="submission" date="2021-02" db="EMBL/GenBank/DDBJ databases">
        <authorList>
            <person name="Dougan E. K."/>
            <person name="Rhodes N."/>
            <person name="Thang M."/>
            <person name="Chan C."/>
        </authorList>
    </citation>
    <scope>NUCLEOTIDE SEQUENCE</scope>
</reference>
<evidence type="ECO:0000313" key="3">
    <source>
        <dbReference type="Proteomes" id="UP000626109"/>
    </source>
</evidence>
<name>A0A813L0R8_POLGL</name>
<evidence type="ECO:0000313" key="2">
    <source>
        <dbReference type="EMBL" id="CAE8717426.1"/>
    </source>
</evidence>